<feature type="transmembrane region" description="Helical" evidence="8">
    <location>
        <begin position="176"/>
        <end position="195"/>
    </location>
</feature>
<reference evidence="11" key="1">
    <citation type="journal article" date="2019" name="Int. J. Syst. Evol. Microbiol.">
        <title>The Global Catalogue of Microorganisms (GCM) 10K type strain sequencing project: providing services to taxonomists for standard genome sequencing and annotation.</title>
        <authorList>
            <consortium name="The Broad Institute Genomics Platform"/>
            <consortium name="The Broad Institute Genome Sequencing Center for Infectious Disease"/>
            <person name="Wu L."/>
            <person name="Ma J."/>
        </authorList>
    </citation>
    <scope>NUCLEOTIDE SEQUENCE [LARGE SCALE GENOMIC DNA]</scope>
    <source>
        <strain evidence="11">TBRC 5781</strain>
    </source>
</reference>
<evidence type="ECO:0000256" key="5">
    <source>
        <dbReference type="ARBA" id="ARBA00022692"/>
    </source>
</evidence>
<dbReference type="EMBL" id="JBHSBD010000106">
    <property type="protein sequence ID" value="MFC3970519.1"/>
    <property type="molecule type" value="Genomic_DNA"/>
</dbReference>
<dbReference type="EC" id="2.4.-.-" evidence="10"/>
<feature type="transmembrane region" description="Helical" evidence="8">
    <location>
        <begin position="253"/>
        <end position="271"/>
    </location>
</feature>
<evidence type="ECO:0000313" key="10">
    <source>
        <dbReference type="EMBL" id="MFC3970519.1"/>
    </source>
</evidence>
<feature type="transmembrane region" description="Helical" evidence="8">
    <location>
        <begin position="416"/>
        <end position="437"/>
    </location>
</feature>
<evidence type="ECO:0000259" key="9">
    <source>
        <dbReference type="Pfam" id="PF13231"/>
    </source>
</evidence>
<keyword evidence="5 8" id="KW-0812">Transmembrane</keyword>
<protein>
    <submittedName>
        <fullName evidence="10">ArnT family glycosyltransferase</fullName>
        <ecNumber evidence="10">2.4.-.-</ecNumber>
    </submittedName>
</protein>
<keyword evidence="4 10" id="KW-0808">Transferase</keyword>
<keyword evidence="7 8" id="KW-0472">Membrane</keyword>
<evidence type="ECO:0000256" key="4">
    <source>
        <dbReference type="ARBA" id="ARBA00022679"/>
    </source>
</evidence>
<gene>
    <name evidence="10" type="ORF">ACFOVS_20775</name>
</gene>
<dbReference type="Pfam" id="PF13231">
    <property type="entry name" value="PMT_2"/>
    <property type="match status" value="1"/>
</dbReference>
<evidence type="ECO:0000256" key="3">
    <source>
        <dbReference type="ARBA" id="ARBA00022676"/>
    </source>
</evidence>
<dbReference type="PANTHER" id="PTHR33908:SF3">
    <property type="entry name" value="UNDECAPRENYL PHOSPHATE-ALPHA-4-AMINO-4-DEOXY-L-ARABINOSE ARABINOSYL TRANSFERASE"/>
    <property type="match status" value="1"/>
</dbReference>
<keyword evidence="3 10" id="KW-0328">Glycosyltransferase</keyword>
<feature type="transmembrane region" description="Helical" evidence="8">
    <location>
        <begin position="302"/>
        <end position="323"/>
    </location>
</feature>
<feature type="domain" description="Glycosyltransferase RgtA/B/C/D-like" evidence="9">
    <location>
        <begin position="97"/>
        <end position="264"/>
    </location>
</feature>
<feature type="transmembrane region" description="Helical" evidence="8">
    <location>
        <begin position="122"/>
        <end position="143"/>
    </location>
</feature>
<dbReference type="InterPro" id="IPR038731">
    <property type="entry name" value="RgtA/B/C-like"/>
</dbReference>
<keyword evidence="11" id="KW-1185">Reference proteome</keyword>
<comment type="caution">
    <text evidence="10">The sequence shown here is derived from an EMBL/GenBank/DDBJ whole genome shotgun (WGS) entry which is preliminary data.</text>
</comment>
<evidence type="ECO:0000256" key="8">
    <source>
        <dbReference type="SAM" id="Phobius"/>
    </source>
</evidence>
<evidence type="ECO:0000256" key="2">
    <source>
        <dbReference type="ARBA" id="ARBA00022475"/>
    </source>
</evidence>
<feature type="transmembrane region" description="Helical" evidence="8">
    <location>
        <begin position="444"/>
        <end position="464"/>
    </location>
</feature>
<name>A0ABV8EF45_9HYPH</name>
<feature type="transmembrane region" description="Helical" evidence="8">
    <location>
        <begin position="335"/>
        <end position="351"/>
    </location>
</feature>
<evidence type="ECO:0000256" key="6">
    <source>
        <dbReference type="ARBA" id="ARBA00022989"/>
    </source>
</evidence>
<feature type="transmembrane region" description="Helical" evidence="8">
    <location>
        <begin position="207"/>
        <end position="232"/>
    </location>
</feature>
<feature type="transmembrane region" description="Helical" evidence="8">
    <location>
        <begin position="387"/>
        <end position="410"/>
    </location>
</feature>
<dbReference type="InterPro" id="IPR050297">
    <property type="entry name" value="LipidA_mod_glycosyltrf_83"/>
</dbReference>
<accession>A0ABV8EF45</accession>
<organism evidence="10 11">
    <name type="scientific">Rhizobium lemnae</name>
    <dbReference type="NCBI Taxonomy" id="1214924"/>
    <lineage>
        <taxon>Bacteria</taxon>
        <taxon>Pseudomonadati</taxon>
        <taxon>Pseudomonadota</taxon>
        <taxon>Alphaproteobacteria</taxon>
        <taxon>Hyphomicrobiales</taxon>
        <taxon>Rhizobiaceae</taxon>
        <taxon>Rhizobium/Agrobacterium group</taxon>
        <taxon>Rhizobium</taxon>
    </lineage>
</organism>
<sequence length="575" mass="62448">MSIGPSVETIEEAGDADVFPMPPGSSLARAEKVPVERRRHVLNLIIIGLVSLFLFAPGINLMPLTDRDEALYVQASRQMLETGDWVDIRFQQEPRYKKPVGIYWLQGLSAKVFGEGAASPLWIYRLPSLFGALLTAFFTYAIAARIGGSKAGLIAGLLAASTVELAFEARIGKTDAMLCAMIVASQFGLACAYLDPQRRQVLWRNGLFWIALGLGTLIKGPVAPMIAGLTIIGLTATERNLSLIRALSPVRGVLVYLLVVLPWLAAIGWISKGAFFAQSVGHDMLGKVATGQEGHGAPPGTYLLIGLGTFWPLSIFASLAILWGWTQRKSPEVRFLFFWAVPAWLIFELIATKLPNYILPMMPALAVLTGLALADKGLRTESRWFRFTYFGIAALGILLAIALNAVFYVSEHRLSWLGMALGCVLALVAVAAWRLLVANKMREGIAVSILAAGMAYVLAFAIILPGAERLWLTDRIANAATKMITCPAPIILTVGYEEPSLVFRLGTGMQRLAADDAATAFYRSSCAFAAVTVGESENFQKSLLALGEVTTPVQIVEGRNLNGFNLRQMQVFLKR</sequence>
<keyword evidence="2" id="KW-1003">Cell membrane</keyword>
<comment type="subcellular location">
    <subcellularLocation>
        <location evidence="1">Cell membrane</location>
        <topology evidence="1">Multi-pass membrane protein</topology>
    </subcellularLocation>
</comment>
<feature type="transmembrane region" description="Helical" evidence="8">
    <location>
        <begin position="357"/>
        <end position="375"/>
    </location>
</feature>
<evidence type="ECO:0000256" key="7">
    <source>
        <dbReference type="ARBA" id="ARBA00023136"/>
    </source>
</evidence>
<dbReference type="GO" id="GO:0016757">
    <property type="term" value="F:glycosyltransferase activity"/>
    <property type="evidence" value="ECO:0007669"/>
    <property type="project" value="UniProtKB-KW"/>
</dbReference>
<feature type="transmembrane region" description="Helical" evidence="8">
    <location>
        <begin position="41"/>
        <end position="59"/>
    </location>
</feature>
<dbReference type="PANTHER" id="PTHR33908">
    <property type="entry name" value="MANNOSYLTRANSFERASE YKCB-RELATED"/>
    <property type="match status" value="1"/>
</dbReference>
<evidence type="ECO:0000256" key="1">
    <source>
        <dbReference type="ARBA" id="ARBA00004651"/>
    </source>
</evidence>
<dbReference type="Proteomes" id="UP001595697">
    <property type="component" value="Unassembled WGS sequence"/>
</dbReference>
<evidence type="ECO:0000313" key="11">
    <source>
        <dbReference type="Proteomes" id="UP001595697"/>
    </source>
</evidence>
<proteinExistence type="predicted"/>
<keyword evidence="6 8" id="KW-1133">Transmembrane helix</keyword>
<dbReference type="RefSeq" id="WP_247261787.1">
    <property type="nucleotide sequence ID" value="NZ_JALJQZ010000027.1"/>
</dbReference>